<dbReference type="EMBL" id="RXIC02000023">
    <property type="protein sequence ID" value="KAB1212921.1"/>
    <property type="molecule type" value="Genomic_DNA"/>
</dbReference>
<evidence type="ECO:0008006" key="3">
    <source>
        <dbReference type="Google" id="ProtNLM"/>
    </source>
</evidence>
<evidence type="ECO:0000313" key="2">
    <source>
        <dbReference type="Proteomes" id="UP000516437"/>
    </source>
</evidence>
<keyword evidence="2" id="KW-1185">Reference proteome</keyword>
<gene>
    <name evidence="1" type="ORF">CJ030_MR5G010221</name>
</gene>
<accession>A0A6A1VJA2</accession>
<proteinExistence type="predicted"/>
<evidence type="ECO:0000313" key="1">
    <source>
        <dbReference type="EMBL" id="KAB1212921.1"/>
    </source>
</evidence>
<dbReference type="Proteomes" id="UP000516437">
    <property type="component" value="Chromosome 5"/>
</dbReference>
<comment type="caution">
    <text evidence="1">The sequence shown here is derived from an EMBL/GenBank/DDBJ whole genome shotgun (WGS) entry which is preliminary data.</text>
</comment>
<organism evidence="1 2">
    <name type="scientific">Morella rubra</name>
    <name type="common">Chinese bayberry</name>
    <dbReference type="NCBI Taxonomy" id="262757"/>
    <lineage>
        <taxon>Eukaryota</taxon>
        <taxon>Viridiplantae</taxon>
        <taxon>Streptophyta</taxon>
        <taxon>Embryophyta</taxon>
        <taxon>Tracheophyta</taxon>
        <taxon>Spermatophyta</taxon>
        <taxon>Magnoliopsida</taxon>
        <taxon>eudicotyledons</taxon>
        <taxon>Gunneridae</taxon>
        <taxon>Pentapetalae</taxon>
        <taxon>rosids</taxon>
        <taxon>fabids</taxon>
        <taxon>Fagales</taxon>
        <taxon>Myricaceae</taxon>
        <taxon>Morella</taxon>
    </lineage>
</organism>
<name>A0A6A1VJA2_9ROSI</name>
<sequence length="121" mass="13646">MARNKLLHEHLRSEPLALLQQILHTQQEHLAAWCTSLRLLHSIPCKSFLLGKYHRMTFDIAVCPSFSMCVAILFHLNGDILHAWTQRSLATDPLIGEAEAALMALSKVSNLKLSSLLFQDD</sequence>
<dbReference type="AlphaFoldDB" id="A0A6A1VJA2"/>
<reference evidence="1 2" key="1">
    <citation type="journal article" date="2019" name="Plant Biotechnol. J.">
        <title>The red bayberry genome and genetic basis of sex determination.</title>
        <authorList>
            <person name="Jia H.M."/>
            <person name="Jia H.J."/>
            <person name="Cai Q.L."/>
            <person name="Wang Y."/>
            <person name="Zhao H.B."/>
            <person name="Yang W.F."/>
            <person name="Wang G.Y."/>
            <person name="Li Y.H."/>
            <person name="Zhan D.L."/>
            <person name="Shen Y.T."/>
            <person name="Niu Q.F."/>
            <person name="Chang L."/>
            <person name="Qiu J."/>
            <person name="Zhao L."/>
            <person name="Xie H.B."/>
            <person name="Fu W.Y."/>
            <person name="Jin J."/>
            <person name="Li X.W."/>
            <person name="Jiao Y."/>
            <person name="Zhou C.C."/>
            <person name="Tu T."/>
            <person name="Chai C.Y."/>
            <person name="Gao J.L."/>
            <person name="Fan L.J."/>
            <person name="van de Weg E."/>
            <person name="Wang J.Y."/>
            <person name="Gao Z.S."/>
        </authorList>
    </citation>
    <scope>NUCLEOTIDE SEQUENCE [LARGE SCALE GENOMIC DNA]</scope>
    <source>
        <tissue evidence="1">Leaves</tissue>
    </source>
</reference>
<protein>
    <recommendedName>
        <fullName evidence="3">RNase H type-1 domain-containing protein</fullName>
    </recommendedName>
</protein>